<evidence type="ECO:0000256" key="5">
    <source>
        <dbReference type="ARBA" id="ARBA00022448"/>
    </source>
</evidence>
<dbReference type="PRINTS" id="PR01436">
    <property type="entry name" value="NADHDHGNASE2"/>
</dbReference>
<evidence type="ECO:0000256" key="12">
    <source>
        <dbReference type="ARBA" id="ARBA00023027"/>
    </source>
</evidence>
<evidence type="ECO:0000256" key="7">
    <source>
        <dbReference type="ARBA" id="ARBA00022692"/>
    </source>
</evidence>
<dbReference type="PANTHER" id="PTHR46552">
    <property type="entry name" value="NADH-UBIQUINONE OXIDOREDUCTASE CHAIN 2"/>
    <property type="match status" value="1"/>
</dbReference>
<feature type="transmembrane region" description="Helical" evidence="17">
    <location>
        <begin position="323"/>
        <end position="347"/>
    </location>
</feature>
<evidence type="ECO:0000256" key="13">
    <source>
        <dbReference type="ARBA" id="ARBA00023075"/>
    </source>
</evidence>
<evidence type="ECO:0000256" key="15">
    <source>
        <dbReference type="ARBA" id="ARBA00023136"/>
    </source>
</evidence>
<keyword evidence="10 17" id="KW-0249">Electron transport</keyword>
<feature type="transmembrane region" description="Helical" evidence="17">
    <location>
        <begin position="275"/>
        <end position="294"/>
    </location>
</feature>
<evidence type="ECO:0000256" key="8">
    <source>
        <dbReference type="ARBA" id="ARBA00022792"/>
    </source>
</evidence>
<evidence type="ECO:0000256" key="10">
    <source>
        <dbReference type="ARBA" id="ARBA00022982"/>
    </source>
</evidence>
<feature type="transmembrane region" description="Helical" evidence="17">
    <location>
        <begin position="151"/>
        <end position="171"/>
    </location>
</feature>
<dbReference type="InterPro" id="IPR001750">
    <property type="entry name" value="ND/Mrp_TM"/>
</dbReference>
<evidence type="ECO:0000256" key="3">
    <source>
        <dbReference type="ARBA" id="ARBA00012944"/>
    </source>
</evidence>
<keyword evidence="13 17" id="KW-0830">Ubiquinone</keyword>
<keyword evidence="9 17" id="KW-1278">Translocase</keyword>
<evidence type="ECO:0000256" key="14">
    <source>
        <dbReference type="ARBA" id="ARBA00023128"/>
    </source>
</evidence>
<evidence type="ECO:0000256" key="4">
    <source>
        <dbReference type="ARBA" id="ARBA00021008"/>
    </source>
</evidence>
<keyword evidence="15 17" id="KW-0472">Membrane</keyword>
<gene>
    <name evidence="20" type="primary">ND2</name>
</gene>
<feature type="transmembrane region" description="Helical" evidence="17">
    <location>
        <begin position="57"/>
        <end position="81"/>
    </location>
</feature>
<dbReference type="PANTHER" id="PTHR46552:SF1">
    <property type="entry name" value="NADH-UBIQUINONE OXIDOREDUCTASE CHAIN 2"/>
    <property type="match status" value="1"/>
</dbReference>
<feature type="transmembrane region" description="Helical" evidence="17">
    <location>
        <begin position="234"/>
        <end position="255"/>
    </location>
</feature>
<geneLocation type="mitochondrion" evidence="20"/>
<name>A0A679ENR2_9TELE</name>
<sequence>MHPLIIFSLVFTLGMGTIFAFSSSHWLLAWMGLEMNTLAILPLMAQKHHPRAVEATIKYFLIQAAAAAIILFASLTNAWLLGEWNISQLSHPLASTLVLLALALKMGLAPMHSWLPEVLQGLDLFTGLILSTWQKLAPFILLLQITPFVSAYLIVTLGLLSTLVGGWGGLNQTQLRKVLAYSSIAHFGWMLLVSQFAPSLAFFNLALYIFMTSVAFLTLKSFNCTSLKTLATSWTKAPSMATMFAPLLLSLGGLPPLSGFLPKWLVVFEMVKQDLAGPAALAALSALLSLYYYLRLSYAVALTSPPNTTTKSTPWRLAGPQKFFSMAAALVLALGALPLAPTILAWFN</sequence>
<accession>A0A679ENR2</accession>
<evidence type="ECO:0000259" key="18">
    <source>
        <dbReference type="Pfam" id="PF00361"/>
    </source>
</evidence>
<keyword evidence="11 17" id="KW-1133">Transmembrane helix</keyword>
<dbReference type="InterPro" id="IPR003917">
    <property type="entry name" value="NADH_UbQ_OxRdtase_chain2"/>
</dbReference>
<comment type="catalytic activity">
    <reaction evidence="16 17">
        <text>a ubiquinone + NADH + 5 H(+)(in) = a ubiquinol + NAD(+) + 4 H(+)(out)</text>
        <dbReference type="Rhea" id="RHEA:29091"/>
        <dbReference type="Rhea" id="RHEA-COMP:9565"/>
        <dbReference type="Rhea" id="RHEA-COMP:9566"/>
        <dbReference type="ChEBI" id="CHEBI:15378"/>
        <dbReference type="ChEBI" id="CHEBI:16389"/>
        <dbReference type="ChEBI" id="CHEBI:17976"/>
        <dbReference type="ChEBI" id="CHEBI:57540"/>
        <dbReference type="ChEBI" id="CHEBI:57945"/>
        <dbReference type="EC" id="7.1.1.2"/>
    </reaction>
</comment>
<evidence type="ECO:0000256" key="9">
    <source>
        <dbReference type="ARBA" id="ARBA00022967"/>
    </source>
</evidence>
<organism evidence="20">
    <name type="scientific">Vinciguerria nimbaria</name>
    <name type="common">oceanic lightfish</name>
    <dbReference type="NCBI Taxonomy" id="270541"/>
    <lineage>
        <taxon>Eukaryota</taxon>
        <taxon>Metazoa</taxon>
        <taxon>Chordata</taxon>
        <taxon>Craniata</taxon>
        <taxon>Vertebrata</taxon>
        <taxon>Euteleostomi</taxon>
        <taxon>Actinopterygii</taxon>
        <taxon>Neopterygii</taxon>
        <taxon>Teleostei</taxon>
        <taxon>Stomiati</taxon>
        <taxon>Stomiiformes</taxon>
        <taxon>Phosichthyidae</taxon>
        <taxon>Vinciguerria</taxon>
    </lineage>
</organism>
<keyword evidence="8 17" id="KW-0999">Mitochondrion inner membrane</keyword>
<dbReference type="Pfam" id="PF00361">
    <property type="entry name" value="Proton_antipo_M"/>
    <property type="match status" value="1"/>
</dbReference>
<comment type="subcellular location">
    <subcellularLocation>
        <location evidence="1 17">Mitochondrion inner membrane</location>
        <topology evidence="1 17">Multi-pass membrane protein</topology>
    </subcellularLocation>
</comment>
<comment type="similarity">
    <text evidence="2 17">Belongs to the complex I subunit 2 family.</text>
</comment>
<keyword evidence="7 17" id="KW-0812">Transmembrane</keyword>
<keyword evidence="12 17" id="KW-0520">NAD</keyword>
<dbReference type="GO" id="GO:0005743">
    <property type="term" value="C:mitochondrial inner membrane"/>
    <property type="evidence" value="ECO:0007669"/>
    <property type="project" value="UniProtKB-SubCell"/>
</dbReference>
<proteinExistence type="inferred from homology"/>
<dbReference type="Pfam" id="PF06444">
    <property type="entry name" value="NADH_dehy_S2_C"/>
    <property type="match status" value="1"/>
</dbReference>
<evidence type="ECO:0000256" key="1">
    <source>
        <dbReference type="ARBA" id="ARBA00004448"/>
    </source>
</evidence>
<feature type="transmembrane region" description="Helical" evidence="17">
    <location>
        <begin position="202"/>
        <end position="222"/>
    </location>
</feature>
<dbReference type="GO" id="GO:0006120">
    <property type="term" value="P:mitochondrial electron transport, NADH to ubiquinone"/>
    <property type="evidence" value="ECO:0007669"/>
    <property type="project" value="InterPro"/>
</dbReference>
<evidence type="ECO:0000313" key="20">
    <source>
        <dbReference type="EMBL" id="BBU25580.1"/>
    </source>
</evidence>
<comment type="function">
    <text evidence="17">Core subunit of the mitochondrial membrane respiratory chain NADH dehydrogenase (Complex I) which catalyzes electron transfer from NADH through the respiratory chain, using ubiquinone as an electron acceptor. Essential for the catalytic activity and assembly of complex I.</text>
</comment>
<evidence type="ECO:0000256" key="11">
    <source>
        <dbReference type="ARBA" id="ARBA00022989"/>
    </source>
</evidence>
<dbReference type="InterPro" id="IPR010933">
    <property type="entry name" value="NADH_DH_su2_C"/>
</dbReference>
<evidence type="ECO:0000256" key="16">
    <source>
        <dbReference type="ARBA" id="ARBA00049551"/>
    </source>
</evidence>
<evidence type="ECO:0000256" key="2">
    <source>
        <dbReference type="ARBA" id="ARBA00007012"/>
    </source>
</evidence>
<feature type="domain" description="NADH dehydrogenase subunit 2 C-terminal" evidence="19">
    <location>
        <begin position="290"/>
        <end position="344"/>
    </location>
</feature>
<feature type="transmembrane region" description="Helical" evidence="17">
    <location>
        <begin position="178"/>
        <end position="196"/>
    </location>
</feature>
<dbReference type="InterPro" id="IPR050175">
    <property type="entry name" value="Complex_I_Subunit_2"/>
</dbReference>
<evidence type="ECO:0000259" key="19">
    <source>
        <dbReference type="Pfam" id="PF06444"/>
    </source>
</evidence>
<evidence type="ECO:0000256" key="6">
    <source>
        <dbReference type="ARBA" id="ARBA00022660"/>
    </source>
</evidence>
<keyword evidence="6 17" id="KW-0679">Respiratory chain</keyword>
<evidence type="ECO:0000256" key="17">
    <source>
        <dbReference type="RuleBase" id="RU003403"/>
    </source>
</evidence>
<dbReference type="EC" id="7.1.1.2" evidence="3 17"/>
<dbReference type="EMBL" id="AP006769">
    <property type="protein sequence ID" value="BBU25580.1"/>
    <property type="molecule type" value="Genomic_DNA"/>
</dbReference>
<reference evidence="20" key="1">
    <citation type="submission" date="2004-04" db="EMBL/GenBank/DDBJ databases">
        <title>The ray-finned fish phylogeny.</title>
        <authorList>
            <person name="Miya M."/>
        </authorList>
    </citation>
    <scope>NUCLEOTIDE SEQUENCE</scope>
</reference>
<keyword evidence="14 17" id="KW-0496">Mitochondrion</keyword>
<protein>
    <recommendedName>
        <fullName evidence="4 17">NADH-ubiquinone oxidoreductase chain 2</fullName>
        <ecNumber evidence="3 17">7.1.1.2</ecNumber>
    </recommendedName>
</protein>
<dbReference type="GO" id="GO:0008137">
    <property type="term" value="F:NADH dehydrogenase (ubiquinone) activity"/>
    <property type="evidence" value="ECO:0007669"/>
    <property type="project" value="UniProtKB-EC"/>
</dbReference>
<feature type="transmembrane region" description="Helical" evidence="17">
    <location>
        <begin position="93"/>
        <end position="112"/>
    </location>
</feature>
<keyword evidence="5" id="KW-0813">Transport</keyword>
<dbReference type="AlphaFoldDB" id="A0A679ENR2"/>
<feature type="domain" description="NADH:quinone oxidoreductase/Mrp antiporter transmembrane" evidence="18">
    <location>
        <begin position="23"/>
        <end position="275"/>
    </location>
</feature>